<reference evidence="3" key="1">
    <citation type="journal article" date="2019" name="Nat. Commun.">
        <title>Genome-wide association mapping of date palm fruit traits.</title>
        <authorList>
            <person name="Hazzouri K.M."/>
            <person name="Gros-Balthazard M."/>
            <person name="Flowers J.M."/>
            <person name="Copetti D."/>
            <person name="Lemansour A."/>
            <person name="Lebrun M."/>
            <person name="Masmoudi K."/>
            <person name="Ferrand S."/>
            <person name="Dhar M.I."/>
            <person name="Fresquez Z.A."/>
            <person name="Rosas U."/>
            <person name="Zhang J."/>
            <person name="Talag J."/>
            <person name="Lee S."/>
            <person name="Kudrna D."/>
            <person name="Powell R.F."/>
            <person name="Leitch I.J."/>
            <person name="Krueger R.R."/>
            <person name="Wing R.A."/>
            <person name="Amiri K.M.A."/>
            <person name="Purugganan M.D."/>
        </authorList>
    </citation>
    <scope>NUCLEOTIDE SEQUENCE [LARGE SCALE GENOMIC DNA]</scope>
    <source>
        <strain evidence="3">cv. Khalas</strain>
    </source>
</reference>
<accession>A0A8B9AII6</accession>
<dbReference type="Proteomes" id="UP000228380">
    <property type="component" value="Chromosome 9"/>
</dbReference>
<evidence type="ECO:0000313" key="3">
    <source>
        <dbReference type="Proteomes" id="UP000228380"/>
    </source>
</evidence>
<dbReference type="PANTHER" id="PTHR34360">
    <property type="entry name" value="OS08G0519400 PROTEIN"/>
    <property type="match status" value="1"/>
</dbReference>
<feature type="coiled-coil region" evidence="1">
    <location>
        <begin position="160"/>
        <end position="187"/>
    </location>
</feature>
<dbReference type="Gene3D" id="1.10.287.1490">
    <property type="match status" value="1"/>
</dbReference>
<proteinExistence type="predicted"/>
<evidence type="ECO:0000256" key="2">
    <source>
        <dbReference type="SAM" id="Phobius"/>
    </source>
</evidence>
<name>A0A8B9AII6_PHODC</name>
<dbReference type="PANTHER" id="PTHR34360:SF2">
    <property type="entry name" value="MYOSIN HEAVY CHAIN-LIKE PROTEIN"/>
    <property type="match status" value="1"/>
</dbReference>
<dbReference type="GeneID" id="103721882"/>
<keyword evidence="2" id="KW-0472">Membrane</keyword>
<dbReference type="AlphaFoldDB" id="A0A8B9AII6"/>
<organism evidence="3 4">
    <name type="scientific">Phoenix dactylifera</name>
    <name type="common">Date palm</name>
    <dbReference type="NCBI Taxonomy" id="42345"/>
    <lineage>
        <taxon>Eukaryota</taxon>
        <taxon>Viridiplantae</taxon>
        <taxon>Streptophyta</taxon>
        <taxon>Embryophyta</taxon>
        <taxon>Tracheophyta</taxon>
        <taxon>Spermatophyta</taxon>
        <taxon>Magnoliopsida</taxon>
        <taxon>Liliopsida</taxon>
        <taxon>Arecaceae</taxon>
        <taxon>Coryphoideae</taxon>
        <taxon>Phoeniceae</taxon>
        <taxon>Phoenix</taxon>
    </lineage>
</organism>
<evidence type="ECO:0000313" key="4">
    <source>
        <dbReference type="RefSeq" id="XP_038986130.1"/>
    </source>
</evidence>
<keyword evidence="2" id="KW-0812">Transmembrane</keyword>
<feature type="transmembrane region" description="Helical" evidence="2">
    <location>
        <begin position="6"/>
        <end position="25"/>
    </location>
</feature>
<keyword evidence="3" id="KW-1185">Reference proteome</keyword>
<sequence length="363" mass="41788">MASSIGDGAMFLLLALLFPLHLYLGRRLLRRSGDGRYLLIRSGVLLASVAVLLSAVLSNLEAFSRNDALVSELEEMKLKIARLESILEENTKILNSKTLHLEENNKLIGEMEDKIQLLQNALHNIKKSPSDSSYSEDRITTMEEEVRLLWNESRENNFKIHTLESSVDDAEEEMKAVASEVDKMENIVNEQWIQIRQLEQAFQSTKIMASNVRKRIKSEDYYEIARHIKCAMMKVVRFVKGIHHRCSPEIVGLPDSFFLAGSFSKSFISQAYNQFKRIMSFALKCHHELPTKWFPLYHYTAGLCYNDLPNTECLDFLFIMLQLIKEMTMYTCCSQETQQSYLHDMIGHCIELNPTTSRIISTV</sequence>
<gene>
    <name evidence="4" type="primary">LOC103721882</name>
</gene>
<feature type="coiled-coil region" evidence="1">
    <location>
        <begin position="66"/>
        <end position="128"/>
    </location>
</feature>
<reference evidence="4" key="2">
    <citation type="submission" date="2025-08" db="UniProtKB">
        <authorList>
            <consortium name="RefSeq"/>
        </authorList>
    </citation>
    <scope>IDENTIFICATION</scope>
    <source>
        <tissue evidence="4">Young leaves</tissue>
    </source>
</reference>
<protein>
    <submittedName>
        <fullName evidence="4">Uncharacterized protein LOC103721882 isoform X1</fullName>
    </submittedName>
</protein>
<keyword evidence="2" id="KW-1133">Transmembrane helix</keyword>
<dbReference type="OrthoDB" id="679141at2759"/>
<feature type="transmembrane region" description="Helical" evidence="2">
    <location>
        <begin position="37"/>
        <end position="57"/>
    </location>
</feature>
<keyword evidence="1" id="KW-0175">Coiled coil</keyword>
<dbReference type="RefSeq" id="XP_038986130.1">
    <property type="nucleotide sequence ID" value="XM_039130202.1"/>
</dbReference>
<evidence type="ECO:0000256" key="1">
    <source>
        <dbReference type="SAM" id="Coils"/>
    </source>
</evidence>